<dbReference type="GeneID" id="20250424"/>
<feature type="signal peptide" evidence="1">
    <location>
        <begin position="1"/>
        <end position="15"/>
    </location>
</feature>
<evidence type="ECO:0000313" key="3">
    <source>
        <dbReference type="Proteomes" id="UP000030746"/>
    </source>
</evidence>
<reference evidence="2 3" key="1">
    <citation type="journal article" date="2013" name="Nature">
        <title>Insights into bilaterian evolution from three spiralian genomes.</title>
        <authorList>
            <person name="Simakov O."/>
            <person name="Marletaz F."/>
            <person name="Cho S.J."/>
            <person name="Edsinger-Gonzales E."/>
            <person name="Havlak P."/>
            <person name="Hellsten U."/>
            <person name="Kuo D.H."/>
            <person name="Larsson T."/>
            <person name="Lv J."/>
            <person name="Arendt D."/>
            <person name="Savage R."/>
            <person name="Osoegawa K."/>
            <person name="de Jong P."/>
            <person name="Grimwood J."/>
            <person name="Chapman J.A."/>
            <person name="Shapiro H."/>
            <person name="Aerts A."/>
            <person name="Otillar R.P."/>
            <person name="Terry A.Y."/>
            <person name="Boore J.L."/>
            <person name="Grigoriev I.V."/>
            <person name="Lindberg D.R."/>
            <person name="Seaver E.C."/>
            <person name="Weisblat D.A."/>
            <person name="Putnam N.H."/>
            <person name="Rokhsar D.S."/>
        </authorList>
    </citation>
    <scope>NUCLEOTIDE SEQUENCE [LARGE SCALE GENOMIC DNA]</scope>
</reference>
<protein>
    <submittedName>
        <fullName evidence="2">Uncharacterized protein</fullName>
    </submittedName>
</protein>
<organism evidence="2 3">
    <name type="scientific">Lottia gigantea</name>
    <name type="common">Giant owl limpet</name>
    <dbReference type="NCBI Taxonomy" id="225164"/>
    <lineage>
        <taxon>Eukaryota</taxon>
        <taxon>Metazoa</taxon>
        <taxon>Spiralia</taxon>
        <taxon>Lophotrochozoa</taxon>
        <taxon>Mollusca</taxon>
        <taxon>Gastropoda</taxon>
        <taxon>Patellogastropoda</taxon>
        <taxon>Lottioidea</taxon>
        <taxon>Lottiidae</taxon>
        <taxon>Lottia</taxon>
    </lineage>
</organism>
<accession>V4B306</accession>
<dbReference type="OMA" id="RECYIVE"/>
<dbReference type="AlphaFoldDB" id="V4B306"/>
<gene>
    <name evidence="2" type="ORF">LOTGIDRAFT_237322</name>
</gene>
<dbReference type="RefSeq" id="XP_009044752.1">
    <property type="nucleotide sequence ID" value="XM_009046504.1"/>
</dbReference>
<dbReference type="CTD" id="20250424"/>
<dbReference type="OrthoDB" id="6123412at2759"/>
<evidence type="ECO:0000313" key="2">
    <source>
        <dbReference type="EMBL" id="ESP04583.1"/>
    </source>
</evidence>
<feature type="chain" id="PRO_5012090729" evidence="1">
    <location>
        <begin position="16"/>
        <end position="135"/>
    </location>
</feature>
<evidence type="ECO:0000256" key="1">
    <source>
        <dbReference type="SAM" id="SignalP"/>
    </source>
</evidence>
<name>V4B306_LOTGI</name>
<dbReference type="EMBL" id="KB199699">
    <property type="protein sequence ID" value="ESP04583.1"/>
    <property type="molecule type" value="Genomic_DNA"/>
</dbReference>
<dbReference type="HOGENOM" id="CLU_1888117_0_0_1"/>
<dbReference type="KEGG" id="lgi:LOTGIDRAFT_237322"/>
<keyword evidence="1" id="KW-0732">Signal</keyword>
<sequence length="135" mass="15649">MQSVILACLVVVAAAQIFPFNWWNGHESDRHAGYTFEYHNRHHLLLVRDRRHCYIVEDTTMEVAETYHNKETRESVEDDIIKHIKDNDGLHRERPWESVTHHHDPLAAAECVGKAIYELTYKLPANLMVTTTASA</sequence>
<proteinExistence type="predicted"/>
<dbReference type="Proteomes" id="UP000030746">
    <property type="component" value="Unassembled WGS sequence"/>
</dbReference>
<keyword evidence="3" id="KW-1185">Reference proteome</keyword>